<protein>
    <submittedName>
        <fullName evidence="1">Uncharacterized protein</fullName>
    </submittedName>
</protein>
<dbReference type="Proteomes" id="UP000319671">
    <property type="component" value="Unassembled WGS sequence"/>
</dbReference>
<gene>
    <name evidence="1" type="ORF">FB550_11530</name>
</gene>
<reference evidence="1 2" key="1">
    <citation type="submission" date="2019-06" db="EMBL/GenBank/DDBJ databases">
        <title>Sorghum-associated microbial communities from plants grown in Nebraska, USA.</title>
        <authorList>
            <person name="Schachtman D."/>
        </authorList>
    </citation>
    <scope>NUCLEOTIDE SEQUENCE [LARGE SCALE GENOMIC DNA]</scope>
    <source>
        <strain evidence="1 2">2482</strain>
    </source>
</reference>
<evidence type="ECO:0000313" key="1">
    <source>
        <dbReference type="EMBL" id="TWD93393.1"/>
    </source>
</evidence>
<accession>A0A561CQ84</accession>
<evidence type="ECO:0000313" key="2">
    <source>
        <dbReference type="Proteomes" id="UP000319671"/>
    </source>
</evidence>
<dbReference type="EMBL" id="VIVN01000015">
    <property type="protein sequence ID" value="TWD93393.1"/>
    <property type="molecule type" value="Genomic_DNA"/>
</dbReference>
<proteinExistence type="predicted"/>
<sequence>MHNGAKRGVRIGAIMSNKKNFSDNIKVPHYNDTFDFIIDTKIYQPNSLYIKAFPISIRQFIHFVISLYGISIR</sequence>
<dbReference type="AlphaFoldDB" id="A0A561CQ84"/>
<comment type="caution">
    <text evidence="1">The sequence shown here is derived from an EMBL/GenBank/DDBJ whole genome shotgun (WGS) entry which is preliminary data.</text>
</comment>
<name>A0A561CQ84_9BACI</name>
<organism evidence="1 2">
    <name type="scientific">Neobacillus bataviensis</name>
    <dbReference type="NCBI Taxonomy" id="220685"/>
    <lineage>
        <taxon>Bacteria</taxon>
        <taxon>Bacillati</taxon>
        <taxon>Bacillota</taxon>
        <taxon>Bacilli</taxon>
        <taxon>Bacillales</taxon>
        <taxon>Bacillaceae</taxon>
        <taxon>Neobacillus</taxon>
    </lineage>
</organism>
<keyword evidence="2" id="KW-1185">Reference proteome</keyword>